<comment type="caution">
    <text evidence="1">The sequence shown here is derived from an EMBL/GenBank/DDBJ whole genome shotgun (WGS) entry which is preliminary data.</text>
</comment>
<sequence>MNGQLQDLSPFLQNNHAVVQIREANYDRAVQVLRSTLAALSAFMRNSFDDSEDFTEDDSFVHLDLSKSGVRFSSCNSTMTLPPYECEQVPKHFVPSPLEAPNNLPLNTRTGEVLSYIVMYNLALTWHLWGLSTSKVEDKESFLLKALNLYRLAHGVISGGRMNVGLCHYMTLVCNTGHIHFCLGSAEKANACFQLLLKSLMFVVDQGRQCVCEFLDGFICNIVPLVLEERGAAAA</sequence>
<name>A0A9K3LS55_9STRA</name>
<evidence type="ECO:0000313" key="2">
    <source>
        <dbReference type="Proteomes" id="UP000693970"/>
    </source>
</evidence>
<keyword evidence="2" id="KW-1185">Reference proteome</keyword>
<protein>
    <submittedName>
        <fullName evidence="1">Uncharacterized protein</fullName>
    </submittedName>
</protein>
<gene>
    <name evidence="1" type="ORF">IV203_029873</name>
</gene>
<organism evidence="1 2">
    <name type="scientific">Nitzschia inconspicua</name>
    <dbReference type="NCBI Taxonomy" id="303405"/>
    <lineage>
        <taxon>Eukaryota</taxon>
        <taxon>Sar</taxon>
        <taxon>Stramenopiles</taxon>
        <taxon>Ochrophyta</taxon>
        <taxon>Bacillariophyta</taxon>
        <taxon>Bacillariophyceae</taxon>
        <taxon>Bacillariophycidae</taxon>
        <taxon>Bacillariales</taxon>
        <taxon>Bacillariaceae</taxon>
        <taxon>Nitzschia</taxon>
    </lineage>
</organism>
<dbReference type="OrthoDB" id="55256at2759"/>
<reference evidence="1" key="1">
    <citation type="journal article" date="2021" name="Sci. Rep.">
        <title>Diploid genomic architecture of Nitzschia inconspicua, an elite biomass production diatom.</title>
        <authorList>
            <person name="Oliver A."/>
            <person name="Podell S."/>
            <person name="Pinowska A."/>
            <person name="Traller J.C."/>
            <person name="Smith S.R."/>
            <person name="McClure R."/>
            <person name="Beliaev A."/>
            <person name="Bohutskyi P."/>
            <person name="Hill E.A."/>
            <person name="Rabines A."/>
            <person name="Zheng H."/>
            <person name="Allen L.Z."/>
            <person name="Kuo A."/>
            <person name="Grigoriev I.V."/>
            <person name="Allen A.E."/>
            <person name="Hazlebeck D."/>
            <person name="Allen E.E."/>
        </authorList>
    </citation>
    <scope>NUCLEOTIDE SEQUENCE</scope>
    <source>
        <strain evidence="1">Hildebrandi</strain>
    </source>
</reference>
<dbReference type="AlphaFoldDB" id="A0A9K3LS55"/>
<proteinExistence type="predicted"/>
<dbReference type="Proteomes" id="UP000693970">
    <property type="component" value="Unassembled WGS sequence"/>
</dbReference>
<accession>A0A9K3LS55</accession>
<evidence type="ECO:0000313" key="1">
    <source>
        <dbReference type="EMBL" id="KAG7367202.1"/>
    </source>
</evidence>
<reference evidence="1" key="2">
    <citation type="submission" date="2021-04" db="EMBL/GenBank/DDBJ databases">
        <authorList>
            <person name="Podell S."/>
        </authorList>
    </citation>
    <scope>NUCLEOTIDE SEQUENCE</scope>
    <source>
        <strain evidence="1">Hildebrandi</strain>
    </source>
</reference>
<dbReference type="EMBL" id="JAGRRH010000007">
    <property type="protein sequence ID" value="KAG7367202.1"/>
    <property type="molecule type" value="Genomic_DNA"/>
</dbReference>